<dbReference type="GO" id="GO:0005737">
    <property type="term" value="C:cytoplasm"/>
    <property type="evidence" value="ECO:0007669"/>
    <property type="project" value="UniProtKB-SubCell"/>
</dbReference>
<dbReference type="GO" id="GO:0051500">
    <property type="term" value="F:D-tyrosyl-tRNA(Tyr) deacylase activity"/>
    <property type="evidence" value="ECO:0007669"/>
    <property type="project" value="TreeGrafter"/>
</dbReference>
<dbReference type="GO" id="GO:0000049">
    <property type="term" value="F:tRNA binding"/>
    <property type="evidence" value="ECO:0007669"/>
    <property type="project" value="UniProtKB-UniRule"/>
</dbReference>
<dbReference type="EC" id="3.1.1.96" evidence="2"/>
<comment type="similarity">
    <text evidence="1 2">Belongs to the DTD family.</text>
</comment>
<organism evidence="3 4">
    <name type="scientific">Tumebacillus flagellatus</name>
    <dbReference type="NCBI Taxonomy" id="1157490"/>
    <lineage>
        <taxon>Bacteria</taxon>
        <taxon>Bacillati</taxon>
        <taxon>Bacillota</taxon>
        <taxon>Bacilli</taxon>
        <taxon>Bacillales</taxon>
        <taxon>Alicyclobacillaceae</taxon>
        <taxon>Tumebacillus</taxon>
    </lineage>
</organism>
<comment type="function">
    <text evidence="2">An aminoacyl-tRNA editing enzyme that deacylates mischarged D-aminoacyl-tRNAs. Also deacylates mischarged glycyl-tRNA(Ala), protecting cells against glycine mischarging by AlaRS. Acts via tRNA-based rather than protein-based catalysis; rejects L-amino acids rather than detecting D-amino acids in the active site. By recycling D-aminoacyl-tRNA to D-amino acids and free tRNA molecules, this enzyme counteracts the toxicity associated with the formation of D-aminoacyl-tRNA entities in vivo and helps enforce protein L-homochirality.</text>
</comment>
<name>A0A074LP14_9BACL</name>
<evidence type="ECO:0000313" key="4">
    <source>
        <dbReference type="Proteomes" id="UP000027931"/>
    </source>
</evidence>
<dbReference type="EC" id="3.1.1.-" evidence="2"/>
<dbReference type="Gene3D" id="3.50.80.10">
    <property type="entry name" value="D-tyrosyl-tRNA(Tyr) deacylase"/>
    <property type="match status" value="1"/>
</dbReference>
<dbReference type="GO" id="GO:0106026">
    <property type="term" value="F:Gly-tRNA(Ala) deacylase activity"/>
    <property type="evidence" value="ECO:0007669"/>
    <property type="project" value="UniProtKB-UniRule"/>
</dbReference>
<dbReference type="CDD" id="cd00563">
    <property type="entry name" value="Dtyr_deacylase"/>
    <property type="match status" value="1"/>
</dbReference>
<dbReference type="Proteomes" id="UP000027931">
    <property type="component" value="Unassembled WGS sequence"/>
</dbReference>
<dbReference type="RefSeq" id="WP_038090884.1">
    <property type="nucleotide sequence ID" value="NZ_JMIR01000025.1"/>
</dbReference>
<dbReference type="InterPro" id="IPR023509">
    <property type="entry name" value="DTD-like_sf"/>
</dbReference>
<dbReference type="NCBIfam" id="TIGR00256">
    <property type="entry name" value="D-aminoacyl-tRNA deacylase"/>
    <property type="match status" value="1"/>
</dbReference>
<accession>A0A074LP14</accession>
<dbReference type="InterPro" id="IPR003732">
    <property type="entry name" value="Daa-tRNA_deacyls_DTD"/>
</dbReference>
<keyword evidence="2" id="KW-0820">tRNA-binding</keyword>
<comment type="subcellular location">
    <subcellularLocation>
        <location evidence="2">Cytoplasm</location>
    </subcellularLocation>
</comment>
<dbReference type="EMBL" id="JMIR01000025">
    <property type="protein sequence ID" value="KEO82235.1"/>
    <property type="molecule type" value="Genomic_DNA"/>
</dbReference>
<dbReference type="FunFam" id="3.50.80.10:FF:000001">
    <property type="entry name" value="D-aminoacyl-tRNA deacylase"/>
    <property type="match status" value="1"/>
</dbReference>
<dbReference type="PANTHER" id="PTHR10472:SF5">
    <property type="entry name" value="D-AMINOACYL-TRNA DEACYLASE 1"/>
    <property type="match status" value="1"/>
</dbReference>
<comment type="subunit">
    <text evidence="2">Homodimer.</text>
</comment>
<comment type="catalytic activity">
    <reaction evidence="2">
        <text>a D-aminoacyl-tRNA + H2O = a tRNA + a D-alpha-amino acid + H(+)</text>
        <dbReference type="Rhea" id="RHEA:13953"/>
        <dbReference type="Rhea" id="RHEA-COMP:10123"/>
        <dbReference type="Rhea" id="RHEA-COMP:10124"/>
        <dbReference type="ChEBI" id="CHEBI:15377"/>
        <dbReference type="ChEBI" id="CHEBI:15378"/>
        <dbReference type="ChEBI" id="CHEBI:59871"/>
        <dbReference type="ChEBI" id="CHEBI:78442"/>
        <dbReference type="ChEBI" id="CHEBI:79333"/>
        <dbReference type="EC" id="3.1.1.96"/>
    </reaction>
</comment>
<comment type="catalytic activity">
    <reaction evidence="2">
        <text>glycyl-tRNA(Ala) + H2O = tRNA(Ala) + glycine + H(+)</text>
        <dbReference type="Rhea" id="RHEA:53744"/>
        <dbReference type="Rhea" id="RHEA-COMP:9657"/>
        <dbReference type="Rhea" id="RHEA-COMP:13640"/>
        <dbReference type="ChEBI" id="CHEBI:15377"/>
        <dbReference type="ChEBI" id="CHEBI:15378"/>
        <dbReference type="ChEBI" id="CHEBI:57305"/>
        <dbReference type="ChEBI" id="CHEBI:78442"/>
        <dbReference type="ChEBI" id="CHEBI:78522"/>
    </reaction>
</comment>
<comment type="domain">
    <text evidence="2">A Gly-cisPro motif from one monomer fits into the active site of the other monomer to allow specific chiral rejection of L-amino acids.</text>
</comment>
<evidence type="ECO:0000256" key="2">
    <source>
        <dbReference type="HAMAP-Rule" id="MF_00518"/>
    </source>
</evidence>
<keyword evidence="4" id="KW-1185">Reference proteome</keyword>
<dbReference type="OrthoDB" id="9801395at2"/>
<evidence type="ECO:0000313" key="3">
    <source>
        <dbReference type="EMBL" id="KEO82235.1"/>
    </source>
</evidence>
<protein>
    <recommendedName>
        <fullName evidence="2">D-aminoacyl-tRNA deacylase</fullName>
        <shortName evidence="2">DTD</shortName>
        <ecNumber evidence="2">3.1.1.96</ecNumber>
    </recommendedName>
    <alternativeName>
        <fullName evidence="2">Gly-tRNA(Ala) deacylase</fullName>
        <ecNumber evidence="2">3.1.1.-</ecNumber>
    </alternativeName>
</protein>
<comment type="caution">
    <text evidence="3">The sequence shown here is derived from an EMBL/GenBank/DDBJ whole genome shotgun (WGS) entry which is preliminary data.</text>
</comment>
<gene>
    <name evidence="2" type="primary">dtd</name>
    <name evidence="3" type="ORF">EL26_16420</name>
</gene>
<keyword evidence="2" id="KW-0694">RNA-binding</keyword>
<feature type="short sequence motif" description="Gly-cisPro motif, important for rejection of L-amino acids" evidence="2">
    <location>
        <begin position="137"/>
        <end position="138"/>
    </location>
</feature>
<dbReference type="STRING" id="1157490.EL26_16420"/>
<dbReference type="Pfam" id="PF02580">
    <property type="entry name" value="Tyr_Deacylase"/>
    <property type="match status" value="1"/>
</dbReference>
<dbReference type="GO" id="GO:0019478">
    <property type="term" value="P:D-amino acid catabolic process"/>
    <property type="evidence" value="ECO:0007669"/>
    <property type="project" value="UniProtKB-UniRule"/>
</dbReference>
<dbReference type="eggNOG" id="COG1490">
    <property type="taxonomic scope" value="Bacteria"/>
</dbReference>
<sequence>MRIVVQRARSGRVTVDGAVTGEIGQGFVLLIGVTHEDTREDADTLVDKVLNLRVFEDEDGKMNHSLLDVGGSLLSVSQFTLYGDCRKGRRPNFMEAAKPDAARELYEYFNERARAQGVRVETGVFGAMMDVELINDGPVTLLLESKRTF</sequence>
<dbReference type="SUPFAM" id="SSF69500">
    <property type="entry name" value="DTD-like"/>
    <property type="match status" value="1"/>
</dbReference>
<evidence type="ECO:0000256" key="1">
    <source>
        <dbReference type="ARBA" id="ARBA00009673"/>
    </source>
</evidence>
<dbReference type="HAMAP" id="MF_00518">
    <property type="entry name" value="Deacylase_Dtd"/>
    <property type="match status" value="1"/>
</dbReference>
<proteinExistence type="inferred from homology"/>
<dbReference type="PANTHER" id="PTHR10472">
    <property type="entry name" value="D-TYROSYL-TRNA TYR DEACYLASE"/>
    <property type="match status" value="1"/>
</dbReference>
<dbReference type="AlphaFoldDB" id="A0A074LP14"/>
<keyword evidence="2" id="KW-0963">Cytoplasm</keyword>
<dbReference type="GO" id="GO:0043908">
    <property type="term" value="F:Ser(Gly)-tRNA(Ala) hydrolase activity"/>
    <property type="evidence" value="ECO:0007669"/>
    <property type="project" value="UniProtKB-UniRule"/>
</dbReference>
<reference evidence="3 4" key="1">
    <citation type="journal article" date="2013" name="Int. J. Syst. Evol. Microbiol.">
        <title>Tumebacillus flagellatus sp. nov., an alpha-amylase/pullulanase-producing bacterium isolated from cassava wastewater.</title>
        <authorList>
            <person name="Wang Q."/>
            <person name="Xie N."/>
            <person name="Qin Y."/>
            <person name="Shen N."/>
            <person name="Zhu J."/>
            <person name="Mi H."/>
            <person name="Huang R."/>
        </authorList>
    </citation>
    <scope>NUCLEOTIDE SEQUENCE [LARGE SCALE GENOMIC DNA]</scope>
    <source>
        <strain evidence="3 4">GST4</strain>
    </source>
</reference>
<keyword evidence="2" id="KW-0378">Hydrolase</keyword>